<sequence>MEVNTINYRISETSDKSVVPIPNEGHYFRRRGVKLQLKGLPEFLRHSLSSSPTSRLDSANWSCSSGSLTVTDRRITYLADFRINGIETVLFPLGTLALKGGDTFSNKTVKGIVNLHNIPVTVSFRFSKREDARDFISYASMLQGSMMAANRLHPIEVDTPDMLTESYDQQPPCYHDVLLQERLPAYAA</sequence>
<dbReference type="Proteomes" id="UP001479436">
    <property type="component" value="Unassembled WGS sequence"/>
</dbReference>
<dbReference type="EMBL" id="JASJQH010007444">
    <property type="protein sequence ID" value="KAK9708966.1"/>
    <property type="molecule type" value="Genomic_DNA"/>
</dbReference>
<reference evidence="1 2" key="1">
    <citation type="submission" date="2023-04" db="EMBL/GenBank/DDBJ databases">
        <title>Genome of Basidiobolus ranarum AG-B5.</title>
        <authorList>
            <person name="Stajich J.E."/>
            <person name="Carter-House D."/>
            <person name="Gryganskyi A."/>
        </authorList>
    </citation>
    <scope>NUCLEOTIDE SEQUENCE [LARGE SCALE GENOMIC DNA]</scope>
    <source>
        <strain evidence="1 2">AG-B5</strain>
    </source>
</reference>
<evidence type="ECO:0000313" key="1">
    <source>
        <dbReference type="EMBL" id="KAK9708966.1"/>
    </source>
</evidence>
<protein>
    <submittedName>
        <fullName evidence="1">Uncharacterized protein</fullName>
    </submittedName>
</protein>
<proteinExistence type="predicted"/>
<gene>
    <name evidence="1" type="ORF">K7432_009331</name>
</gene>
<name>A0ABR2VX81_9FUNG</name>
<comment type="caution">
    <text evidence="1">The sequence shown here is derived from an EMBL/GenBank/DDBJ whole genome shotgun (WGS) entry which is preliminary data.</text>
</comment>
<organism evidence="1 2">
    <name type="scientific">Basidiobolus ranarum</name>
    <dbReference type="NCBI Taxonomy" id="34480"/>
    <lineage>
        <taxon>Eukaryota</taxon>
        <taxon>Fungi</taxon>
        <taxon>Fungi incertae sedis</taxon>
        <taxon>Zoopagomycota</taxon>
        <taxon>Entomophthoromycotina</taxon>
        <taxon>Basidiobolomycetes</taxon>
        <taxon>Basidiobolales</taxon>
        <taxon>Basidiobolaceae</taxon>
        <taxon>Basidiobolus</taxon>
    </lineage>
</organism>
<accession>A0ABR2VX81</accession>
<evidence type="ECO:0000313" key="2">
    <source>
        <dbReference type="Proteomes" id="UP001479436"/>
    </source>
</evidence>
<keyword evidence="2" id="KW-1185">Reference proteome</keyword>